<gene>
    <name evidence="1" type="ORF">QFC19_002619</name>
</gene>
<comment type="caution">
    <text evidence="1">The sequence shown here is derived from an EMBL/GenBank/DDBJ whole genome shotgun (WGS) entry which is preliminary data.</text>
</comment>
<feature type="non-terminal residue" evidence="1">
    <location>
        <position position="1"/>
    </location>
</feature>
<keyword evidence="2" id="KW-1185">Reference proteome</keyword>
<protein>
    <submittedName>
        <fullName evidence="1">Uncharacterized protein</fullName>
    </submittedName>
</protein>
<evidence type="ECO:0000313" key="2">
    <source>
        <dbReference type="Proteomes" id="UP001241377"/>
    </source>
</evidence>
<dbReference type="Proteomes" id="UP001241377">
    <property type="component" value="Unassembled WGS sequence"/>
</dbReference>
<dbReference type="EMBL" id="JASBWR010000022">
    <property type="protein sequence ID" value="KAJ9108151.1"/>
    <property type="molecule type" value="Genomic_DNA"/>
</dbReference>
<accession>A0ACC2WAQ9</accession>
<name>A0ACC2WAQ9_9TREE</name>
<proteinExistence type="predicted"/>
<reference evidence="1" key="1">
    <citation type="submission" date="2023-04" db="EMBL/GenBank/DDBJ databases">
        <title>Draft Genome sequencing of Naganishia species isolated from polar environments using Oxford Nanopore Technology.</title>
        <authorList>
            <person name="Leo P."/>
            <person name="Venkateswaran K."/>
        </authorList>
    </citation>
    <scope>NUCLEOTIDE SEQUENCE</scope>
    <source>
        <strain evidence="1">MNA-CCFEE 5261</strain>
    </source>
</reference>
<sequence length="174" mass="18117">AGTASWSYVTASIGDILHQMAIPGSSGVGLDGLPLSDPNAMGGQSLSSLVRDPALIFKMVVLSLISLIPALFKSRSGPTDVAVSPLDLEDLDYPTPSFASPTIQTASGPNPSLYTLVTLGNNVYRKTSRLAANSWKHSFSAAFRSNTDGYQALQPSGGDVRGGFPVQDASGDRC</sequence>
<evidence type="ECO:0000313" key="1">
    <source>
        <dbReference type="EMBL" id="KAJ9108151.1"/>
    </source>
</evidence>
<organism evidence="1 2">
    <name type="scientific">Naganishia cerealis</name>
    <dbReference type="NCBI Taxonomy" id="610337"/>
    <lineage>
        <taxon>Eukaryota</taxon>
        <taxon>Fungi</taxon>
        <taxon>Dikarya</taxon>
        <taxon>Basidiomycota</taxon>
        <taxon>Agaricomycotina</taxon>
        <taxon>Tremellomycetes</taxon>
        <taxon>Filobasidiales</taxon>
        <taxon>Filobasidiaceae</taxon>
        <taxon>Naganishia</taxon>
    </lineage>
</organism>